<dbReference type="AlphaFoldDB" id="A0A409X261"/>
<protein>
    <submittedName>
        <fullName evidence="2">Uncharacterized protein</fullName>
    </submittedName>
</protein>
<organism evidence="2 3">
    <name type="scientific">Panaeolus cyanescens</name>
    <dbReference type="NCBI Taxonomy" id="181874"/>
    <lineage>
        <taxon>Eukaryota</taxon>
        <taxon>Fungi</taxon>
        <taxon>Dikarya</taxon>
        <taxon>Basidiomycota</taxon>
        <taxon>Agaricomycotina</taxon>
        <taxon>Agaricomycetes</taxon>
        <taxon>Agaricomycetidae</taxon>
        <taxon>Agaricales</taxon>
        <taxon>Agaricineae</taxon>
        <taxon>Galeropsidaceae</taxon>
        <taxon>Panaeolus</taxon>
    </lineage>
</organism>
<keyword evidence="3" id="KW-1185">Reference proteome</keyword>
<dbReference type="OrthoDB" id="3061191at2759"/>
<dbReference type="Proteomes" id="UP000284842">
    <property type="component" value="Unassembled WGS sequence"/>
</dbReference>
<sequence length="528" mass="59266">MWEKIRKEIEFVTVLKQKIVADYVDQIRKLALQASSNTGLSISYVISQAMDSSNCCSKNCWNIWQTGKPVSPAIVAHAYKRFIKQHGNKGKQILHAWNELQKFQALNITVQQHLTIFNRETKKIKQMLDNLATVYNFQSTLIFTGGVVNQDQDWCTTHQMPMSEGFLQLLIKSKDEEVIQASFKAISEVGKQYLAMQVNNNLDPARQQGTSPNSSSKTSALKTTQAAKDLSENLQAKESTPGRTESATKMEQEEAICNCILNLFGTPSGMKFHIHKCYCWRALGKELAKPTCQLILLNWPEKVGFPHQKGNKGIAELTVNQWTAFCKAVHDKKFPLSKRSWSELGHTGTADTLPRFWQRACRRYFKAPMSACSSEAEMPAKPKVVIASQHPQLPIKSCAVAAALSTSSCAAHLVFSPPYTQYNQGLDDVFLDKEPLPFKEKRPELPDSFPMLPLQLKSSDLHSNQMPTKSRLLAPPVNSLNRPPIPSAIFAKKRDPHDHRLSTSSKNDASSTDEDDKRSKWSRATSTT</sequence>
<comment type="caution">
    <text evidence="2">The sequence shown here is derived from an EMBL/GenBank/DDBJ whole genome shotgun (WGS) entry which is preliminary data.</text>
</comment>
<feature type="region of interest" description="Disordered" evidence="1">
    <location>
        <begin position="461"/>
        <end position="528"/>
    </location>
</feature>
<dbReference type="InParanoid" id="A0A409X261"/>
<feature type="compositionally biased region" description="Basic and acidic residues" evidence="1">
    <location>
        <begin position="492"/>
        <end position="501"/>
    </location>
</feature>
<evidence type="ECO:0000313" key="3">
    <source>
        <dbReference type="Proteomes" id="UP000284842"/>
    </source>
</evidence>
<gene>
    <name evidence="2" type="ORF">CVT24_013342</name>
</gene>
<evidence type="ECO:0000313" key="2">
    <source>
        <dbReference type="EMBL" id="PPQ84843.1"/>
    </source>
</evidence>
<accession>A0A409X261</accession>
<proteinExistence type="predicted"/>
<evidence type="ECO:0000256" key="1">
    <source>
        <dbReference type="SAM" id="MobiDB-lite"/>
    </source>
</evidence>
<dbReference type="EMBL" id="NHTK01004806">
    <property type="protein sequence ID" value="PPQ84843.1"/>
    <property type="molecule type" value="Genomic_DNA"/>
</dbReference>
<feature type="region of interest" description="Disordered" evidence="1">
    <location>
        <begin position="203"/>
        <end position="224"/>
    </location>
</feature>
<name>A0A409X261_9AGAR</name>
<reference evidence="2 3" key="1">
    <citation type="journal article" date="2018" name="Evol. Lett.">
        <title>Horizontal gene cluster transfer increased hallucinogenic mushroom diversity.</title>
        <authorList>
            <person name="Reynolds H.T."/>
            <person name="Vijayakumar V."/>
            <person name="Gluck-Thaler E."/>
            <person name="Korotkin H.B."/>
            <person name="Matheny P.B."/>
            <person name="Slot J.C."/>
        </authorList>
    </citation>
    <scope>NUCLEOTIDE SEQUENCE [LARGE SCALE GENOMIC DNA]</scope>
    <source>
        <strain evidence="2 3">2629</strain>
    </source>
</reference>